<organism evidence="3 4">
    <name type="scientific">Ktedonobacter robiniae</name>
    <dbReference type="NCBI Taxonomy" id="2778365"/>
    <lineage>
        <taxon>Bacteria</taxon>
        <taxon>Bacillati</taxon>
        <taxon>Chloroflexota</taxon>
        <taxon>Ktedonobacteria</taxon>
        <taxon>Ktedonobacterales</taxon>
        <taxon>Ktedonobacteraceae</taxon>
        <taxon>Ktedonobacter</taxon>
    </lineage>
</organism>
<dbReference type="EMBL" id="BNJG01000003">
    <property type="protein sequence ID" value="GHO59940.1"/>
    <property type="molecule type" value="Genomic_DNA"/>
</dbReference>
<feature type="transmembrane region" description="Helical" evidence="1">
    <location>
        <begin position="15"/>
        <end position="37"/>
    </location>
</feature>
<name>A0ABQ3V4X2_9CHLR</name>
<comment type="caution">
    <text evidence="3">The sequence shown here is derived from an EMBL/GenBank/DDBJ whole genome shotgun (WGS) entry which is preliminary data.</text>
</comment>
<feature type="domain" description="AB hydrolase-1" evidence="2">
    <location>
        <begin position="78"/>
        <end position="138"/>
    </location>
</feature>
<accession>A0ABQ3V4X2</accession>
<dbReference type="Gene3D" id="3.40.50.1820">
    <property type="entry name" value="alpha/beta hydrolase"/>
    <property type="match status" value="1"/>
</dbReference>
<dbReference type="Pfam" id="PF00561">
    <property type="entry name" value="Abhydrolase_1"/>
    <property type="match status" value="1"/>
</dbReference>
<evidence type="ECO:0000313" key="4">
    <source>
        <dbReference type="Proteomes" id="UP000654345"/>
    </source>
</evidence>
<evidence type="ECO:0000259" key="2">
    <source>
        <dbReference type="Pfam" id="PF00561"/>
    </source>
</evidence>
<evidence type="ECO:0000256" key="1">
    <source>
        <dbReference type="SAM" id="Phobius"/>
    </source>
</evidence>
<dbReference type="InterPro" id="IPR029058">
    <property type="entry name" value="AB_hydrolase_fold"/>
</dbReference>
<keyword evidence="1" id="KW-1133">Transmembrane helix</keyword>
<dbReference type="RefSeq" id="WP_201376074.1">
    <property type="nucleotide sequence ID" value="NZ_BNJG01000003.1"/>
</dbReference>
<dbReference type="SUPFAM" id="SSF53474">
    <property type="entry name" value="alpha/beta-Hydrolases"/>
    <property type="match status" value="1"/>
</dbReference>
<protein>
    <recommendedName>
        <fullName evidence="2">AB hydrolase-1 domain-containing protein</fullName>
    </recommendedName>
</protein>
<gene>
    <name evidence="3" type="ORF">KSB_84150</name>
</gene>
<keyword evidence="1" id="KW-0812">Transmembrane</keyword>
<sequence length="170" mass="19726">MKHFWLEHRWLRRTIYSFVALLSLCLVALLFVAYIYMPPEDHTHVPAYLIQIQEQHLDHYIDAGNFHLHYLHEGSGEPVVLMPGGGAWIYEFRSIAAALAPHYSVYIIDPPGDGYTTPTAKNPNFTTIYTLDSIDQSLLTFMNKLHIPRGRIRREFLGRWHGSVLYRETS</sequence>
<proteinExistence type="predicted"/>
<dbReference type="InterPro" id="IPR000073">
    <property type="entry name" value="AB_hydrolase_1"/>
</dbReference>
<dbReference type="Proteomes" id="UP000654345">
    <property type="component" value="Unassembled WGS sequence"/>
</dbReference>
<evidence type="ECO:0000313" key="3">
    <source>
        <dbReference type="EMBL" id="GHO59940.1"/>
    </source>
</evidence>
<keyword evidence="1" id="KW-0472">Membrane</keyword>
<reference evidence="3 4" key="1">
    <citation type="journal article" date="2021" name="Int. J. Syst. Evol. Microbiol.">
        <title>Reticulibacter mediterranei gen. nov., sp. nov., within the new family Reticulibacteraceae fam. nov., and Ktedonospora formicarum gen. nov., sp. nov., Ktedonobacter robiniae sp. nov., Dictyobacter formicarum sp. nov. and Dictyobacter arantiisoli sp. nov., belonging to the class Ktedonobacteria.</title>
        <authorList>
            <person name="Yabe S."/>
            <person name="Zheng Y."/>
            <person name="Wang C.M."/>
            <person name="Sakai Y."/>
            <person name="Abe K."/>
            <person name="Yokota A."/>
            <person name="Donadio S."/>
            <person name="Cavaletti L."/>
            <person name="Monciardini P."/>
        </authorList>
    </citation>
    <scope>NUCLEOTIDE SEQUENCE [LARGE SCALE GENOMIC DNA]</scope>
    <source>
        <strain evidence="3 4">SOSP1-30</strain>
    </source>
</reference>
<keyword evidence="4" id="KW-1185">Reference proteome</keyword>